<organism evidence="2 3">
    <name type="scientific">Geomonas propionica</name>
    <dbReference type="NCBI Taxonomy" id="2798582"/>
    <lineage>
        <taxon>Bacteria</taxon>
        <taxon>Pseudomonadati</taxon>
        <taxon>Thermodesulfobacteriota</taxon>
        <taxon>Desulfuromonadia</taxon>
        <taxon>Geobacterales</taxon>
        <taxon>Geobacteraceae</taxon>
        <taxon>Geomonas</taxon>
    </lineage>
</organism>
<evidence type="ECO:0000256" key="1">
    <source>
        <dbReference type="SAM" id="Phobius"/>
    </source>
</evidence>
<accession>A0ABS0YXC2</accession>
<evidence type="ECO:0000313" key="3">
    <source>
        <dbReference type="Proteomes" id="UP000641025"/>
    </source>
</evidence>
<keyword evidence="1" id="KW-0472">Membrane</keyword>
<comment type="caution">
    <text evidence="2">The sequence shown here is derived from an EMBL/GenBank/DDBJ whole genome shotgun (WGS) entry which is preliminary data.</text>
</comment>
<name>A0ABS0YXC2_9BACT</name>
<feature type="transmembrane region" description="Helical" evidence="1">
    <location>
        <begin position="47"/>
        <end position="64"/>
    </location>
</feature>
<keyword evidence="1" id="KW-1133">Transmembrane helix</keyword>
<keyword evidence="1" id="KW-0812">Transmembrane</keyword>
<protein>
    <submittedName>
        <fullName evidence="2">Uncharacterized protein</fullName>
    </submittedName>
</protein>
<dbReference type="EMBL" id="JAEMHK010000020">
    <property type="protein sequence ID" value="MBJ6802493.1"/>
    <property type="molecule type" value="Genomic_DNA"/>
</dbReference>
<feature type="transmembrane region" description="Helical" evidence="1">
    <location>
        <begin position="111"/>
        <end position="130"/>
    </location>
</feature>
<evidence type="ECO:0000313" key="2">
    <source>
        <dbReference type="EMBL" id="MBJ6802493.1"/>
    </source>
</evidence>
<keyword evidence="3" id="KW-1185">Reference proteome</keyword>
<dbReference type="RefSeq" id="WP_199396964.1">
    <property type="nucleotide sequence ID" value="NZ_JAEMHK010000020.1"/>
</dbReference>
<feature type="transmembrane region" description="Helical" evidence="1">
    <location>
        <begin position="71"/>
        <end position="91"/>
    </location>
</feature>
<dbReference type="Proteomes" id="UP000641025">
    <property type="component" value="Unassembled WGS sequence"/>
</dbReference>
<sequence>MKRILLFLGKVLLFSILLLPALPWFAGVYKSILQTGIADPSTIPFAGSRATTFFFALVLATPGLSARKRCCGILGAILLYLLIDRIMIHLWGVLPYAEKPGAAAKEFYTQVYYMVMHWLLPVLLWLLVAFQEIEEMLGMAKREQSPCFNRG</sequence>
<gene>
    <name evidence="2" type="ORF">JFN90_20380</name>
</gene>
<reference evidence="2 3" key="1">
    <citation type="submission" date="2020-12" db="EMBL/GenBank/DDBJ databases">
        <title>Geomonas sp. Red259, isolated from paddy soil.</title>
        <authorList>
            <person name="Xu Z."/>
            <person name="Zhang Z."/>
            <person name="Masuda Y."/>
            <person name="Itoh H."/>
            <person name="Senoo K."/>
        </authorList>
    </citation>
    <scope>NUCLEOTIDE SEQUENCE [LARGE SCALE GENOMIC DNA]</scope>
    <source>
        <strain evidence="2 3">Red259</strain>
    </source>
</reference>
<proteinExistence type="predicted"/>